<dbReference type="InterPro" id="IPR013728">
    <property type="entry name" value="BT_3987-like_N"/>
</dbReference>
<evidence type="ECO:0000313" key="4">
    <source>
        <dbReference type="EMBL" id="TFB30910.1"/>
    </source>
</evidence>
<sequence length="344" mass="37164">MKINHICMGLAAAIGLLSSCKNEDLVFPDYTYKAVYFANQYPLRTVVLGEDLLIDNTLDNEHKVSIKATVGGVNENKEKVTIGVKVDESLLDGLNFTNGGGKILALPSAYYKLGSSQISIEAGSILGGVDVQLTDAFFADPKSLSRNYVIPLVMTSVTGADSILKGIPAVTSPSRVVAANWITRPKDYVLYAVKYVNPWQGNYLRKGVDQITQSNGAVSTVARRTENVEGNQVVSISTTSLKVATLPLTIKNSTGNNVNFSLVLNFADGNNCTVTANSNDFDISGTGKFVSKGEKNSIGGTDRSAIYLDYTVNFKNLNVKYATKDTLIVRDRGIKAEYFDVVKN</sequence>
<keyword evidence="6" id="KW-1185">Reference proteome</keyword>
<dbReference type="Gene3D" id="2.40.128.420">
    <property type="match status" value="1"/>
</dbReference>
<evidence type="ECO:0000313" key="3">
    <source>
        <dbReference type="EMBL" id="RLJ79574.1"/>
    </source>
</evidence>
<protein>
    <submittedName>
        <fullName evidence="4">DUF1735 domain-containing protein</fullName>
    </submittedName>
    <submittedName>
        <fullName evidence="3">Uncharacterized protein DUF1735</fullName>
    </submittedName>
</protein>
<dbReference type="Pfam" id="PF18620">
    <property type="entry name" value="DUF5627"/>
    <property type="match status" value="1"/>
</dbReference>
<dbReference type="AlphaFoldDB" id="A0A497Y7P2"/>
<dbReference type="Proteomes" id="UP000273898">
    <property type="component" value="Unassembled WGS sequence"/>
</dbReference>
<dbReference type="OrthoDB" id="1041979at2"/>
<name>A0A497Y7P2_9SPHI</name>
<dbReference type="RefSeq" id="WP_121282162.1">
    <property type="nucleotide sequence ID" value="NZ_RCCK01000010.1"/>
</dbReference>
<dbReference type="Gene3D" id="2.60.40.1740">
    <property type="entry name" value="hypothetical protein (bacova_03559)"/>
    <property type="match status" value="1"/>
</dbReference>
<evidence type="ECO:0000313" key="6">
    <source>
        <dbReference type="Proteomes" id="UP000297429"/>
    </source>
</evidence>
<proteinExistence type="predicted"/>
<comment type="caution">
    <text evidence="3">The sequence shown here is derived from an EMBL/GenBank/DDBJ whole genome shotgun (WGS) entry which is preliminary data.</text>
</comment>
<dbReference type="Pfam" id="PF08522">
    <property type="entry name" value="BT_3987-like_N"/>
    <property type="match status" value="1"/>
</dbReference>
<dbReference type="PROSITE" id="PS51257">
    <property type="entry name" value="PROKAR_LIPOPROTEIN"/>
    <property type="match status" value="1"/>
</dbReference>
<dbReference type="Proteomes" id="UP000297429">
    <property type="component" value="Unassembled WGS sequence"/>
</dbReference>
<reference evidence="3 5" key="1">
    <citation type="submission" date="2018-10" db="EMBL/GenBank/DDBJ databases">
        <title>Genomic Encyclopedia of Archaeal and Bacterial Type Strains, Phase II (KMG-II): from individual species to whole genera.</title>
        <authorList>
            <person name="Goeker M."/>
        </authorList>
    </citation>
    <scope>NUCLEOTIDE SEQUENCE [LARGE SCALE GENOMIC DNA]</scope>
    <source>
        <strain evidence="3 5">DSM 19624</strain>
    </source>
</reference>
<evidence type="ECO:0000259" key="2">
    <source>
        <dbReference type="Pfam" id="PF18620"/>
    </source>
</evidence>
<dbReference type="EMBL" id="SOPX01000002">
    <property type="protein sequence ID" value="TFB30910.1"/>
    <property type="molecule type" value="Genomic_DNA"/>
</dbReference>
<organism evidence="3 5">
    <name type="scientific">Pedobacter alluvionis</name>
    <dbReference type="NCBI Taxonomy" id="475253"/>
    <lineage>
        <taxon>Bacteria</taxon>
        <taxon>Pseudomonadati</taxon>
        <taxon>Bacteroidota</taxon>
        <taxon>Sphingobacteriia</taxon>
        <taxon>Sphingobacteriales</taxon>
        <taxon>Sphingobacteriaceae</taxon>
        <taxon>Pedobacter</taxon>
    </lineage>
</organism>
<evidence type="ECO:0000259" key="1">
    <source>
        <dbReference type="Pfam" id="PF08522"/>
    </source>
</evidence>
<dbReference type="InterPro" id="IPR040580">
    <property type="entry name" value="DUF5627"/>
</dbReference>
<feature type="domain" description="DUF5627" evidence="2">
    <location>
        <begin position="198"/>
        <end position="333"/>
    </location>
</feature>
<evidence type="ECO:0000313" key="5">
    <source>
        <dbReference type="Proteomes" id="UP000273898"/>
    </source>
</evidence>
<reference evidence="4 6" key="2">
    <citation type="submission" date="2019-03" db="EMBL/GenBank/DDBJ databases">
        <authorList>
            <person name="He R.-H."/>
        </authorList>
    </citation>
    <scope>NUCLEOTIDE SEQUENCE [LARGE SCALE GENOMIC DNA]</scope>
    <source>
        <strain evidence="4 6">DSM 19624</strain>
    </source>
</reference>
<gene>
    <name evidence="3" type="ORF">BCL90_0277</name>
    <name evidence="4" type="ORF">E3V97_09775</name>
</gene>
<feature type="domain" description="BT-3987-like N-terminal" evidence="1">
    <location>
        <begin position="33"/>
        <end position="160"/>
    </location>
</feature>
<dbReference type="EMBL" id="RCCK01000010">
    <property type="protein sequence ID" value="RLJ79574.1"/>
    <property type="molecule type" value="Genomic_DNA"/>
</dbReference>
<accession>A0A497Y7P2</accession>